<dbReference type="Gene3D" id="3.40.710.10">
    <property type="entry name" value="DD-peptidase/beta-lactamase superfamily"/>
    <property type="match status" value="1"/>
</dbReference>
<dbReference type="GO" id="GO:0016787">
    <property type="term" value="F:hydrolase activity"/>
    <property type="evidence" value="ECO:0007669"/>
    <property type="project" value="UniProtKB-KW"/>
</dbReference>
<dbReference type="InterPro" id="IPR012338">
    <property type="entry name" value="Beta-lactam/transpept-like"/>
</dbReference>
<protein>
    <recommendedName>
        <fullName evidence="2">Beta-lactamase-related domain-containing protein</fullName>
    </recommendedName>
</protein>
<evidence type="ECO:0000259" key="2">
    <source>
        <dbReference type="Pfam" id="PF00144"/>
    </source>
</evidence>
<dbReference type="InterPro" id="IPR050789">
    <property type="entry name" value="Diverse_Enzym_Activities"/>
</dbReference>
<dbReference type="Proteomes" id="UP000176863">
    <property type="component" value="Unassembled WGS sequence"/>
</dbReference>
<dbReference type="SUPFAM" id="SSF56601">
    <property type="entry name" value="beta-lactamase/transpeptidase-like"/>
    <property type="match status" value="1"/>
</dbReference>
<accession>A0A1F6CVY3</accession>
<proteinExistence type="predicted"/>
<dbReference type="Pfam" id="PF00144">
    <property type="entry name" value="Beta-lactamase"/>
    <property type="match status" value="1"/>
</dbReference>
<dbReference type="AlphaFoldDB" id="A0A1F6CVY3"/>
<sequence length="331" mass="36334">MLKEIALRVGRALDDKVFPGCVIGIVTKDGDRMVLPFGSFTYAPDAGEVGEDTIYDLASVTKSIPVASLVLTFIDEAKLSPTDVITKYIPELQNDQGATIGDLLLYRVTGPQLSKLPHKTFEEIRTHIFERGFNAPPGEKKYTNVPAFLLGIALERVGGSSLGALAHQYFFEPLGMRDTSFFFTDISRIPPTEIVNGEEIRGLVHDESARVFARARRATGHAGLFSSAPDMLNFLESLLIRDYPFITEGAQKGWGWQSHEPWFMGSHVSRSAFGKTGFTGTSVVVDPFRGIAFVILSNRTYPKRPLDASSVTSAINVFRRDVADILLSAQG</sequence>
<dbReference type="PANTHER" id="PTHR43283">
    <property type="entry name" value="BETA-LACTAMASE-RELATED"/>
    <property type="match status" value="1"/>
</dbReference>
<feature type="domain" description="Beta-lactamase-related" evidence="2">
    <location>
        <begin position="17"/>
        <end position="305"/>
    </location>
</feature>
<dbReference type="InterPro" id="IPR001466">
    <property type="entry name" value="Beta-lactam-related"/>
</dbReference>
<evidence type="ECO:0000313" key="4">
    <source>
        <dbReference type="Proteomes" id="UP000176863"/>
    </source>
</evidence>
<keyword evidence="1" id="KW-0378">Hydrolase</keyword>
<dbReference type="PANTHER" id="PTHR43283:SF11">
    <property type="entry name" value="BETA-LACTAMASE-RELATED DOMAIN-CONTAINING PROTEIN"/>
    <property type="match status" value="1"/>
</dbReference>
<name>A0A1F6CVY3_9BACT</name>
<evidence type="ECO:0000256" key="1">
    <source>
        <dbReference type="ARBA" id="ARBA00022801"/>
    </source>
</evidence>
<comment type="caution">
    <text evidence="3">The sequence shown here is derived from an EMBL/GenBank/DDBJ whole genome shotgun (WGS) entry which is preliminary data.</text>
</comment>
<reference evidence="3 4" key="1">
    <citation type="journal article" date="2016" name="Nat. Commun.">
        <title>Thousands of microbial genomes shed light on interconnected biogeochemical processes in an aquifer system.</title>
        <authorList>
            <person name="Anantharaman K."/>
            <person name="Brown C.T."/>
            <person name="Hug L.A."/>
            <person name="Sharon I."/>
            <person name="Castelle C.J."/>
            <person name="Probst A.J."/>
            <person name="Thomas B.C."/>
            <person name="Singh A."/>
            <person name="Wilkins M.J."/>
            <person name="Karaoz U."/>
            <person name="Brodie E.L."/>
            <person name="Williams K.H."/>
            <person name="Hubbard S.S."/>
            <person name="Banfield J.F."/>
        </authorList>
    </citation>
    <scope>NUCLEOTIDE SEQUENCE [LARGE SCALE GENOMIC DNA]</scope>
</reference>
<evidence type="ECO:0000313" key="3">
    <source>
        <dbReference type="EMBL" id="OGG53032.1"/>
    </source>
</evidence>
<gene>
    <name evidence="3" type="ORF">A2851_05705</name>
</gene>
<dbReference type="STRING" id="1798480.A2851_05705"/>
<organism evidence="3 4">
    <name type="scientific">Candidatus Kaiserbacteria bacterium RIFCSPHIGHO2_01_FULL_53_29</name>
    <dbReference type="NCBI Taxonomy" id="1798480"/>
    <lineage>
        <taxon>Bacteria</taxon>
        <taxon>Candidatus Kaiseribacteriota</taxon>
    </lineage>
</organism>
<dbReference type="EMBL" id="MFKT01000019">
    <property type="protein sequence ID" value="OGG53032.1"/>
    <property type="molecule type" value="Genomic_DNA"/>
</dbReference>